<dbReference type="Proteomes" id="UP000076830">
    <property type="component" value="Chromosome"/>
</dbReference>
<evidence type="ECO:0000256" key="2">
    <source>
        <dbReference type="ARBA" id="ARBA00022475"/>
    </source>
</evidence>
<feature type="transmembrane region" description="Helical" evidence="7">
    <location>
        <begin position="392"/>
        <end position="417"/>
    </location>
</feature>
<name>A0A167GAQ3_9GAMM</name>
<keyword evidence="11" id="KW-1185">Reference proteome</keyword>
<feature type="domain" description="MacB-like periplasmic core" evidence="9">
    <location>
        <begin position="22"/>
        <end position="253"/>
    </location>
</feature>
<feature type="transmembrane region" description="Helical" evidence="7">
    <location>
        <begin position="797"/>
        <end position="818"/>
    </location>
</feature>
<proteinExistence type="inferred from homology"/>
<feature type="transmembrane region" description="Helical" evidence="7">
    <location>
        <begin position="20"/>
        <end position="42"/>
    </location>
</feature>
<dbReference type="Pfam" id="PF12704">
    <property type="entry name" value="MacB_PCD"/>
    <property type="match status" value="2"/>
</dbReference>
<comment type="similarity">
    <text evidence="6">Belongs to the ABC-4 integral membrane protein family.</text>
</comment>
<dbReference type="OrthoDB" id="6008773at2"/>
<feature type="transmembrane region" description="Helical" evidence="7">
    <location>
        <begin position="705"/>
        <end position="734"/>
    </location>
</feature>
<dbReference type="InterPro" id="IPR003838">
    <property type="entry name" value="ABC3_permease_C"/>
</dbReference>
<dbReference type="NCBIfam" id="TIGR03434">
    <property type="entry name" value="ADOP"/>
    <property type="match status" value="1"/>
</dbReference>
<organism evidence="10 11">
    <name type="scientific">Dokdonella koreensis DS-123</name>
    <dbReference type="NCBI Taxonomy" id="1300342"/>
    <lineage>
        <taxon>Bacteria</taxon>
        <taxon>Pseudomonadati</taxon>
        <taxon>Pseudomonadota</taxon>
        <taxon>Gammaproteobacteria</taxon>
        <taxon>Lysobacterales</taxon>
        <taxon>Rhodanobacteraceae</taxon>
        <taxon>Dokdonella</taxon>
    </lineage>
</organism>
<dbReference type="EMBL" id="CP015249">
    <property type="protein sequence ID" value="ANB16347.1"/>
    <property type="molecule type" value="Genomic_DNA"/>
</dbReference>
<evidence type="ECO:0000259" key="9">
    <source>
        <dbReference type="Pfam" id="PF12704"/>
    </source>
</evidence>
<evidence type="ECO:0000259" key="8">
    <source>
        <dbReference type="Pfam" id="PF02687"/>
    </source>
</evidence>
<feature type="transmembrane region" description="Helical" evidence="7">
    <location>
        <begin position="301"/>
        <end position="326"/>
    </location>
</feature>
<feature type="transmembrane region" description="Helical" evidence="7">
    <location>
        <begin position="450"/>
        <end position="468"/>
    </location>
</feature>
<gene>
    <name evidence="10" type="ORF">I596_310</name>
</gene>
<dbReference type="PANTHER" id="PTHR30572:SF4">
    <property type="entry name" value="ABC TRANSPORTER PERMEASE YTRF"/>
    <property type="match status" value="1"/>
</dbReference>
<dbReference type="InterPro" id="IPR017800">
    <property type="entry name" value="ADOP"/>
</dbReference>
<feature type="domain" description="MacB-like periplasmic core" evidence="9">
    <location>
        <begin position="450"/>
        <end position="679"/>
    </location>
</feature>
<dbReference type="Pfam" id="PF02687">
    <property type="entry name" value="FtsX"/>
    <property type="match status" value="2"/>
</dbReference>
<accession>A0A167GAQ3</accession>
<keyword evidence="4 7" id="KW-1133">Transmembrane helix</keyword>
<comment type="subcellular location">
    <subcellularLocation>
        <location evidence="1">Cell membrane</location>
        <topology evidence="1">Multi-pass membrane protein</topology>
    </subcellularLocation>
</comment>
<keyword evidence="3 7" id="KW-0812">Transmembrane</keyword>
<dbReference type="KEGG" id="dko:I596_310"/>
<evidence type="ECO:0000313" key="11">
    <source>
        <dbReference type="Proteomes" id="UP000076830"/>
    </source>
</evidence>
<dbReference type="GO" id="GO:0022857">
    <property type="term" value="F:transmembrane transporter activity"/>
    <property type="evidence" value="ECO:0007669"/>
    <property type="project" value="TreeGrafter"/>
</dbReference>
<evidence type="ECO:0000256" key="6">
    <source>
        <dbReference type="ARBA" id="ARBA00038076"/>
    </source>
</evidence>
<keyword evidence="5 7" id="KW-0472">Membrane</keyword>
<feature type="domain" description="ABC3 transporter permease C-terminal" evidence="8">
    <location>
        <begin position="309"/>
        <end position="426"/>
    </location>
</feature>
<evidence type="ECO:0000256" key="7">
    <source>
        <dbReference type="SAM" id="Phobius"/>
    </source>
</evidence>
<dbReference type="PANTHER" id="PTHR30572">
    <property type="entry name" value="MEMBRANE COMPONENT OF TRANSPORTER-RELATED"/>
    <property type="match status" value="1"/>
</dbReference>
<sequence length="832" mass="86949">MTLFDDLRQALRSLLSRPLFALVATATLALGIGANTAIFSLAHQWLLEPLRVPAPEQLVNLSWARERSGWTSSNNAGSGDAVFSYPTFRDLERRQEGFGRIAAHRQIGVNLALDGETASAGGLLVSGSYFGVLGVQPVLGRLLDERDDAVPGVAESVVLGYGYWQNRLGGKSDVLGKTLRVNGVPLTIVGVASAGFDGTTLGTRPDVFVPITLSWSREPNTLPEHESRKAYWVYLFARMAPGLSIEQAQERINGPFHALVEEVEAPLQSMSGAELERFRASRLTLQPGARGQSLVPEQARLGLGLLFGVTALVLLIACVNLANLMLARGAARGAEMAVRAAIGASRGRLLCQLLAEAALIALAGALAALPVALAVLGLLARLFAEQIGVIEAAGLAPAAVVFAFAAAAATTVLFGLFPALELARTAPIAAIRGHGPAGAGRASTRLRGHLAVAQIALSMALLVLAGLFSQSLSNLADVDLGLRTEGVLVLTVAPPRNGYDAERSRQVLARIEETLAGVPGVTSASQSRVRLLSDDNLGGNVSVEGFQAAPGTDTQVLRNEVSPGFFATLGIPLLAGRDFTAGDDAAAAKVAVVNRRFAERFGLGDAPVGKRVALGGGVPDVAIVGLVETAAYAGVKDEATPQLFMPIAQRPVARETHFYVRTSLAPEALMRPVEQAVARVDPNLPVDGLQTLQAQRVESIAEDRLLGHLSAAFALLATLLAATGLYGLLAYTIAQRTRELGLRQALGAAPARLRAMVLAQVGRMGLLGGAIGLLVALGAGRAAESLLFGLSASDPRVYLAATVLMTLVVLAAASVPAWRASRVAPMEALRHD</sequence>
<protein>
    <submittedName>
        <fullName evidence="10">ABC efflux pump, inner membrane subunit</fullName>
    </submittedName>
</protein>
<evidence type="ECO:0000256" key="4">
    <source>
        <dbReference type="ARBA" id="ARBA00022989"/>
    </source>
</evidence>
<feature type="transmembrane region" description="Helical" evidence="7">
    <location>
        <begin position="353"/>
        <end position="380"/>
    </location>
</feature>
<dbReference type="InterPro" id="IPR025857">
    <property type="entry name" value="MacB_PCD"/>
</dbReference>
<dbReference type="GO" id="GO:0005886">
    <property type="term" value="C:plasma membrane"/>
    <property type="evidence" value="ECO:0007669"/>
    <property type="project" value="UniProtKB-SubCell"/>
</dbReference>
<dbReference type="AlphaFoldDB" id="A0A167GAQ3"/>
<evidence type="ECO:0000313" key="10">
    <source>
        <dbReference type="EMBL" id="ANB16347.1"/>
    </source>
</evidence>
<evidence type="ECO:0000256" key="5">
    <source>
        <dbReference type="ARBA" id="ARBA00023136"/>
    </source>
</evidence>
<feature type="transmembrane region" description="Helical" evidence="7">
    <location>
        <begin position="755"/>
        <end position="777"/>
    </location>
</feature>
<evidence type="ECO:0000256" key="3">
    <source>
        <dbReference type="ARBA" id="ARBA00022692"/>
    </source>
</evidence>
<evidence type="ECO:0000256" key="1">
    <source>
        <dbReference type="ARBA" id="ARBA00004651"/>
    </source>
</evidence>
<dbReference type="InterPro" id="IPR050250">
    <property type="entry name" value="Macrolide_Exporter_MacB"/>
</dbReference>
<feature type="domain" description="ABC3 transporter permease C-terminal" evidence="8">
    <location>
        <begin position="712"/>
        <end position="823"/>
    </location>
</feature>
<keyword evidence="2" id="KW-1003">Cell membrane</keyword>
<dbReference type="STRING" id="1300342.I596_310"/>
<dbReference type="RefSeq" id="WP_067643147.1">
    <property type="nucleotide sequence ID" value="NZ_CP015249.1"/>
</dbReference>
<reference evidence="10 11" key="1">
    <citation type="submission" date="2016-04" db="EMBL/GenBank/DDBJ databases">
        <title>Complete genome sequence of Dokdonella koreensis DS-123T.</title>
        <authorList>
            <person name="Kim J.F."/>
            <person name="Lee H."/>
            <person name="Kwak M.-J."/>
        </authorList>
    </citation>
    <scope>NUCLEOTIDE SEQUENCE [LARGE SCALE GENOMIC DNA]</scope>
    <source>
        <strain evidence="10 11">DS-123</strain>
    </source>
</reference>